<reference evidence="2 3" key="1">
    <citation type="journal article" date="2005" name="Arch. Microbiol.">
        <title>The genome sequence of an anaerobic aromatic-degrading denitrifying bacterium, strain EbN1.</title>
        <authorList>
            <person name="Rabus R."/>
            <person name="Kube M."/>
            <person name="Heider J."/>
            <person name="Beck A."/>
            <person name="Heitmann K."/>
            <person name="Widdel F."/>
            <person name="Reinhardt R."/>
        </authorList>
    </citation>
    <scope>NUCLEOTIDE SEQUENCE [LARGE SCALE GENOMIC DNA]</scope>
    <source>
        <strain evidence="2 3">EbN1</strain>
    </source>
</reference>
<dbReference type="AlphaFoldDB" id="Q5P5Q5"/>
<name>Q5P5Q5_AROAE</name>
<dbReference type="HOGENOM" id="CLU_1999166_0_0_4"/>
<gene>
    <name evidence="2" type="ORF">ebA2236</name>
</gene>
<evidence type="ECO:0000256" key="1">
    <source>
        <dbReference type="SAM" id="MobiDB-lite"/>
    </source>
</evidence>
<dbReference type="STRING" id="76114.ebA2236"/>
<accession>Q5P5Q5</accession>
<protein>
    <submittedName>
        <fullName evidence="2">Uncharacterized protein</fullName>
    </submittedName>
</protein>
<evidence type="ECO:0000313" key="3">
    <source>
        <dbReference type="Proteomes" id="UP000006552"/>
    </source>
</evidence>
<dbReference type="KEGG" id="eba:ebA2236"/>
<keyword evidence="3" id="KW-1185">Reference proteome</keyword>
<feature type="region of interest" description="Disordered" evidence="1">
    <location>
        <begin position="47"/>
        <end position="70"/>
    </location>
</feature>
<organism evidence="2 3">
    <name type="scientific">Aromatoleum aromaticum (strain DSM 19018 / LMG 30748 / EbN1)</name>
    <name type="common">Azoarcus sp. (strain EbN1)</name>
    <dbReference type="NCBI Taxonomy" id="76114"/>
    <lineage>
        <taxon>Bacteria</taxon>
        <taxon>Pseudomonadati</taxon>
        <taxon>Pseudomonadota</taxon>
        <taxon>Betaproteobacteria</taxon>
        <taxon>Rhodocyclales</taxon>
        <taxon>Rhodocyclaceae</taxon>
        <taxon>Aromatoleum</taxon>
    </lineage>
</organism>
<sequence length="124" mass="14196">MGAAPCSKTHSARTTGRFWWIRRQATLGARAVLELSRIGHNRPWNYQESATRETDRAYPLSQDNGERRSGRLTYADADSCEWKMDHEASSASSSSMNRRRECVRKVSLSAPRATTCHRGVRRRR</sequence>
<proteinExistence type="predicted"/>
<dbReference type="Proteomes" id="UP000006552">
    <property type="component" value="Chromosome"/>
</dbReference>
<evidence type="ECO:0000313" key="2">
    <source>
        <dbReference type="EMBL" id="CAI07357.1"/>
    </source>
</evidence>
<dbReference type="EMBL" id="CR555306">
    <property type="protein sequence ID" value="CAI07357.1"/>
    <property type="molecule type" value="Genomic_DNA"/>
</dbReference>